<organism evidence="1 2">
    <name type="scientific">Melittangium boletus DSM 14713</name>
    <dbReference type="NCBI Taxonomy" id="1294270"/>
    <lineage>
        <taxon>Bacteria</taxon>
        <taxon>Pseudomonadati</taxon>
        <taxon>Myxococcota</taxon>
        <taxon>Myxococcia</taxon>
        <taxon>Myxococcales</taxon>
        <taxon>Cystobacterineae</taxon>
        <taxon>Archangiaceae</taxon>
        <taxon>Melittangium</taxon>
    </lineage>
</organism>
<sequence length="89" mass="9419">MDRMKVVGGVLLGWVALGSAAWTSREIPPSEMAPALTGASCAGDFLIGLPAVESGRVVQAHPQGAPSEMVWIFQCWNGTWQTVATFTSK</sequence>
<reference evidence="1 2" key="1">
    <citation type="submission" date="2017-06" db="EMBL/GenBank/DDBJ databases">
        <authorList>
            <person name="Kim H.J."/>
            <person name="Triplett B.A."/>
        </authorList>
    </citation>
    <scope>NUCLEOTIDE SEQUENCE [LARGE SCALE GENOMIC DNA]</scope>
    <source>
        <strain evidence="1 2">DSM 14713</strain>
    </source>
</reference>
<accession>A0A250IQT8</accession>
<dbReference type="Proteomes" id="UP000217289">
    <property type="component" value="Chromosome"/>
</dbReference>
<dbReference type="EMBL" id="CP022163">
    <property type="protein sequence ID" value="ATB33648.1"/>
    <property type="molecule type" value="Genomic_DNA"/>
</dbReference>
<dbReference type="AlphaFoldDB" id="A0A250IQT8"/>
<dbReference type="KEGG" id="mbd:MEBOL_007146"/>
<evidence type="ECO:0000313" key="2">
    <source>
        <dbReference type="Proteomes" id="UP000217289"/>
    </source>
</evidence>
<name>A0A250IQT8_9BACT</name>
<protein>
    <submittedName>
        <fullName evidence="1">Uncharacterized protein</fullName>
    </submittedName>
</protein>
<dbReference type="RefSeq" id="WP_157823873.1">
    <property type="nucleotide sequence ID" value="NZ_CP022163.1"/>
</dbReference>
<proteinExistence type="predicted"/>
<keyword evidence="2" id="KW-1185">Reference proteome</keyword>
<gene>
    <name evidence="1" type="ORF">MEBOL_007146</name>
</gene>
<evidence type="ECO:0000313" key="1">
    <source>
        <dbReference type="EMBL" id="ATB33648.1"/>
    </source>
</evidence>